<dbReference type="InterPro" id="IPR009739">
    <property type="entry name" value="LprI-like_N"/>
</dbReference>
<evidence type="ECO:0000313" key="5">
    <source>
        <dbReference type="Proteomes" id="UP000321501"/>
    </source>
</evidence>
<organism evidence="4 5">
    <name type="scientific">Leptotrichia wadei</name>
    <dbReference type="NCBI Taxonomy" id="157687"/>
    <lineage>
        <taxon>Bacteria</taxon>
        <taxon>Fusobacteriati</taxon>
        <taxon>Fusobacteriota</taxon>
        <taxon>Fusobacteriia</taxon>
        <taxon>Fusobacteriales</taxon>
        <taxon>Leptotrichiaceae</taxon>
        <taxon>Leptotrichia</taxon>
    </lineage>
</organism>
<reference evidence="4 5" key="1">
    <citation type="submission" date="2019-07" db="EMBL/GenBank/DDBJ databases">
        <title>Complete Genome Sequence of Leptotrichia wadei Strain JMUB3934.</title>
        <authorList>
            <person name="Watanabe S."/>
            <person name="Cui L."/>
        </authorList>
    </citation>
    <scope>NUCLEOTIDE SEQUENCE [LARGE SCALE GENOMIC DNA]</scope>
    <source>
        <strain evidence="4 5">JMUB3934</strain>
    </source>
</reference>
<keyword evidence="2" id="KW-1133">Transmembrane helix</keyword>
<sequence length="214" mass="24096">MNKKIVIGIFAMLFFGGGFLLYNSYQEGRKLDVQAKKLDNRAKEHEILQNQSEEKAKATTVTSATAEAKNTNKQVASSVNSSNSIKNKTAYEKDLKSRMTSANEGNVSSEIDALRNNESANEAWTKELDKIYLLLMSELSGRQKAKLQNSQKAWIKSVEKEVNTAMDEYCPADSNGERVGCGTLGGLEEMRIRVRRTRSRTLELARMYDEMHNK</sequence>
<proteinExistence type="predicted"/>
<dbReference type="EMBL" id="AP019835">
    <property type="protein sequence ID" value="BBM49229.1"/>
    <property type="molecule type" value="Genomic_DNA"/>
</dbReference>
<evidence type="ECO:0000313" key="4">
    <source>
        <dbReference type="EMBL" id="BBM49229.1"/>
    </source>
</evidence>
<evidence type="ECO:0000256" key="2">
    <source>
        <dbReference type="SAM" id="Phobius"/>
    </source>
</evidence>
<evidence type="ECO:0000256" key="1">
    <source>
        <dbReference type="SAM" id="MobiDB-lite"/>
    </source>
</evidence>
<accession>A0A510KC25</accession>
<feature type="compositionally biased region" description="Low complexity" evidence="1">
    <location>
        <begin position="58"/>
        <end position="83"/>
    </location>
</feature>
<name>A0A510KC25_9FUSO</name>
<feature type="domain" description="Lysozyme inhibitor LprI-like N-terminal" evidence="3">
    <location>
        <begin position="118"/>
        <end position="204"/>
    </location>
</feature>
<dbReference type="RefSeq" id="WP_146963805.1">
    <property type="nucleotide sequence ID" value="NZ_AP019835.1"/>
</dbReference>
<feature type="region of interest" description="Disordered" evidence="1">
    <location>
        <begin position="47"/>
        <end position="83"/>
    </location>
</feature>
<dbReference type="AlphaFoldDB" id="A0A510KC25"/>
<keyword evidence="2" id="KW-0812">Transmembrane</keyword>
<feature type="transmembrane region" description="Helical" evidence="2">
    <location>
        <begin position="6"/>
        <end position="25"/>
    </location>
</feature>
<protein>
    <recommendedName>
        <fullName evidence="3">Lysozyme inhibitor LprI-like N-terminal domain-containing protein</fullName>
    </recommendedName>
</protein>
<gene>
    <name evidence="4" type="ORF">JMUB3934_0524</name>
</gene>
<dbReference type="Gene3D" id="1.20.1270.180">
    <property type="match status" value="1"/>
</dbReference>
<evidence type="ECO:0000259" key="3">
    <source>
        <dbReference type="Pfam" id="PF07007"/>
    </source>
</evidence>
<feature type="compositionally biased region" description="Basic and acidic residues" evidence="1">
    <location>
        <begin position="47"/>
        <end position="57"/>
    </location>
</feature>
<keyword evidence="2" id="KW-0472">Membrane</keyword>
<dbReference type="Proteomes" id="UP000321501">
    <property type="component" value="Chromosome"/>
</dbReference>
<dbReference type="Pfam" id="PF07007">
    <property type="entry name" value="LprI"/>
    <property type="match status" value="1"/>
</dbReference>